<dbReference type="PANTHER" id="PTHR39332:SF7">
    <property type="entry name" value="SRPBCC FAMILY PROTEIN"/>
    <property type="match status" value="1"/>
</dbReference>
<sequence>MKISQSIKLAAPADTVWTYVRDFYNFEEWQPHIVSTEKGEKDGERVVKMARGNTVLDRIATLDDDQRILAYEMVPDQILPPGVPRLEGFLATFKVNAAGESSQVDYSIAVEIPDAMKEMAEKGIGGDIAGALKGLADKFGTA</sequence>
<dbReference type="Gene3D" id="3.30.530.20">
    <property type="match status" value="1"/>
</dbReference>
<evidence type="ECO:0000313" key="1">
    <source>
        <dbReference type="EMBL" id="AIT07716.1"/>
    </source>
</evidence>
<dbReference type="HOGENOM" id="CLU_1804529_0_0_5"/>
<dbReference type="SUPFAM" id="SSF55961">
    <property type="entry name" value="Bet v1-like"/>
    <property type="match status" value="1"/>
</dbReference>
<dbReference type="PANTHER" id="PTHR39332">
    <property type="entry name" value="BLL4707 PROTEIN"/>
    <property type="match status" value="1"/>
</dbReference>
<dbReference type="RefSeq" id="WP_038665553.1">
    <property type="nucleotide sequence ID" value="NZ_CP009571.1"/>
</dbReference>
<evidence type="ECO:0000313" key="2">
    <source>
        <dbReference type="Proteomes" id="UP000033200"/>
    </source>
</evidence>
<dbReference type="eggNOG" id="ENOG5030ZK4">
    <property type="taxonomic scope" value="Bacteria"/>
</dbReference>
<dbReference type="AlphaFoldDB" id="A0A097EJH3"/>
<keyword evidence="2" id="KW-1185">Reference proteome</keyword>
<dbReference type="STRING" id="1549858.MC45_16585"/>
<dbReference type="Pfam" id="PF10604">
    <property type="entry name" value="Polyketide_cyc2"/>
    <property type="match status" value="1"/>
</dbReference>
<name>A0A097EJH3_9SPHN</name>
<protein>
    <recommendedName>
        <fullName evidence="3">SRPBCC family protein</fullName>
    </recommendedName>
</protein>
<evidence type="ECO:0008006" key="3">
    <source>
        <dbReference type="Google" id="ProtNLM"/>
    </source>
</evidence>
<organism evidence="1 2">
    <name type="scientific">Sphingomonas taxi</name>
    <dbReference type="NCBI Taxonomy" id="1549858"/>
    <lineage>
        <taxon>Bacteria</taxon>
        <taxon>Pseudomonadati</taxon>
        <taxon>Pseudomonadota</taxon>
        <taxon>Alphaproteobacteria</taxon>
        <taxon>Sphingomonadales</taxon>
        <taxon>Sphingomonadaceae</taxon>
        <taxon>Sphingomonas</taxon>
    </lineage>
</organism>
<accession>A0A097EJH3</accession>
<reference evidence="1 2" key="1">
    <citation type="submission" date="2014-09" db="EMBL/GenBank/DDBJ databases">
        <title>Using Illumina technology Improving SMRT sequencing Genome Assembly by RASTools.</title>
        <authorList>
            <person name="Zhou Y."/>
            <person name="Ma T."/>
            <person name="Liu T."/>
        </authorList>
    </citation>
    <scope>NUCLEOTIDE SEQUENCE [LARGE SCALE GENOMIC DNA]</scope>
    <source>
        <strain evidence="1 2">ATCC 55669</strain>
    </source>
</reference>
<dbReference type="Proteomes" id="UP000033200">
    <property type="component" value="Chromosome"/>
</dbReference>
<dbReference type="InterPro" id="IPR023393">
    <property type="entry name" value="START-like_dom_sf"/>
</dbReference>
<proteinExistence type="predicted"/>
<dbReference type="InterPro" id="IPR019587">
    <property type="entry name" value="Polyketide_cyclase/dehydratase"/>
</dbReference>
<dbReference type="KEGG" id="stax:MC45_16585"/>
<dbReference type="CDD" id="cd07821">
    <property type="entry name" value="PYR_PYL_RCAR_like"/>
    <property type="match status" value="1"/>
</dbReference>
<gene>
    <name evidence="1" type="ORF">MC45_16585</name>
</gene>
<dbReference type="EMBL" id="CP009571">
    <property type="protein sequence ID" value="AIT07716.1"/>
    <property type="molecule type" value="Genomic_DNA"/>
</dbReference>